<name>A0A7Y0AB31_9BACT</name>
<dbReference type="EMBL" id="JABBGH010000001">
    <property type="protein sequence ID" value="NML64086.1"/>
    <property type="molecule type" value="Genomic_DNA"/>
</dbReference>
<evidence type="ECO:0000256" key="1">
    <source>
        <dbReference type="SAM" id="MobiDB-lite"/>
    </source>
</evidence>
<dbReference type="Proteomes" id="UP000559626">
    <property type="component" value="Unassembled WGS sequence"/>
</dbReference>
<comment type="caution">
    <text evidence="2">The sequence shown here is derived from an EMBL/GenBank/DDBJ whole genome shotgun (WGS) entry which is preliminary data.</text>
</comment>
<feature type="compositionally biased region" description="Low complexity" evidence="1">
    <location>
        <begin position="64"/>
        <end position="76"/>
    </location>
</feature>
<organism evidence="2 3">
    <name type="scientific">Hymenobacter polaris</name>
    <dbReference type="NCBI Taxonomy" id="2682546"/>
    <lineage>
        <taxon>Bacteria</taxon>
        <taxon>Pseudomonadati</taxon>
        <taxon>Bacteroidota</taxon>
        <taxon>Cytophagia</taxon>
        <taxon>Cytophagales</taxon>
        <taxon>Hymenobacteraceae</taxon>
        <taxon>Hymenobacter</taxon>
    </lineage>
</organism>
<keyword evidence="3" id="KW-1185">Reference proteome</keyword>
<sequence>MRHAATDAADAVAHSSVVEKAKEVATQAVDAVTHSAAFEAAQQAAHNVVEGTKQVLNTAEKPEPAAAPAEEPAAEPAKNEEAKVNQTGTVGFDEAEAVTKPVNPDGQPGEHPKPEIEL</sequence>
<accession>A0A7Y0AB31</accession>
<evidence type="ECO:0000313" key="3">
    <source>
        <dbReference type="Proteomes" id="UP000559626"/>
    </source>
</evidence>
<evidence type="ECO:0000313" key="2">
    <source>
        <dbReference type="EMBL" id="NML64086.1"/>
    </source>
</evidence>
<dbReference type="RefSeq" id="WP_169529411.1">
    <property type="nucleotide sequence ID" value="NZ_JABBGH010000001.1"/>
</dbReference>
<dbReference type="AlphaFoldDB" id="A0A7Y0AB31"/>
<gene>
    <name evidence="2" type="ORF">HHL22_02605</name>
</gene>
<feature type="compositionally biased region" description="Basic and acidic residues" evidence="1">
    <location>
        <begin position="108"/>
        <end position="118"/>
    </location>
</feature>
<protein>
    <submittedName>
        <fullName evidence="2">Uncharacterized protein</fullName>
    </submittedName>
</protein>
<feature type="region of interest" description="Disordered" evidence="1">
    <location>
        <begin position="52"/>
        <end position="118"/>
    </location>
</feature>
<proteinExistence type="predicted"/>
<reference evidence="2 3" key="1">
    <citation type="submission" date="2020-04" db="EMBL/GenBank/DDBJ databases">
        <title>Hymenobacter polaris sp. nov., isolated from Arctic soil.</title>
        <authorList>
            <person name="Dahal R.H."/>
        </authorList>
    </citation>
    <scope>NUCLEOTIDE SEQUENCE [LARGE SCALE GENOMIC DNA]</scope>
    <source>
        <strain evidence="2 3">RP-2-7</strain>
    </source>
</reference>